<name>A0AAE0DDH9_9LECA</name>
<comment type="caution">
    <text evidence="3">The sequence shown here is derived from an EMBL/GenBank/DDBJ whole genome shotgun (WGS) entry which is preliminary data.</text>
</comment>
<evidence type="ECO:0008006" key="5">
    <source>
        <dbReference type="Google" id="ProtNLM"/>
    </source>
</evidence>
<evidence type="ECO:0000259" key="1">
    <source>
        <dbReference type="Pfam" id="PF13417"/>
    </source>
</evidence>
<sequence>MASHNDIVFFHYQFSPFARKVIWYLTLRGINYAQCLQPVYLPREDIDALGVKYRRIPIMSIGRDIYCDTRLILQKLEEKFPNGALGASQPDQKSVEKLLESWTVDGGMFMRAAQTIPPEIPLLKDPKFIKDREEYTGRSWSQEHVKDLQPEGITHVRDGFEFLEKGLLADGRQWILKTEKPSLADIEGQSTPMTGCVPLLLTFDATTAIWPFHWVLDLKSLPPTLVSKEIYPKVYAWIDRFKDALAKAKSSAPKPTTLKGAEAVKHVTQADFAEPEGQVDANDPLGLKKGQDVESWPIDSGFMHHDRGRLVAINSQEVVLTAQSKVGDKEVRIHHPRWNFRTRAVGAPGTKL</sequence>
<evidence type="ECO:0000313" key="3">
    <source>
        <dbReference type="EMBL" id="KAK3166962.1"/>
    </source>
</evidence>
<evidence type="ECO:0000259" key="2">
    <source>
        <dbReference type="Pfam" id="PF25907"/>
    </source>
</evidence>
<dbReference type="InterPro" id="IPR058268">
    <property type="entry name" value="DUF7962"/>
</dbReference>
<dbReference type="Gene3D" id="3.40.30.110">
    <property type="match status" value="2"/>
</dbReference>
<dbReference type="AlphaFoldDB" id="A0AAE0DDH9"/>
<dbReference type="CDD" id="cd00570">
    <property type="entry name" value="GST_N_family"/>
    <property type="match status" value="1"/>
</dbReference>
<organism evidence="3 4">
    <name type="scientific">Lepraria neglecta</name>
    <dbReference type="NCBI Taxonomy" id="209136"/>
    <lineage>
        <taxon>Eukaryota</taxon>
        <taxon>Fungi</taxon>
        <taxon>Dikarya</taxon>
        <taxon>Ascomycota</taxon>
        <taxon>Pezizomycotina</taxon>
        <taxon>Lecanoromycetes</taxon>
        <taxon>OSLEUM clade</taxon>
        <taxon>Lecanoromycetidae</taxon>
        <taxon>Lecanorales</taxon>
        <taxon>Lecanorineae</taxon>
        <taxon>Stereocaulaceae</taxon>
        <taxon>Lepraria</taxon>
    </lineage>
</organism>
<keyword evidence="4" id="KW-1185">Reference proteome</keyword>
<feature type="domain" description="DUF7962" evidence="2">
    <location>
        <begin position="111"/>
        <end position="188"/>
    </location>
</feature>
<dbReference type="SUPFAM" id="SSF52833">
    <property type="entry name" value="Thioredoxin-like"/>
    <property type="match status" value="1"/>
</dbReference>
<accession>A0AAE0DDH9</accession>
<gene>
    <name evidence="3" type="ORF">OEA41_010087</name>
</gene>
<feature type="domain" description="DUF7962" evidence="2">
    <location>
        <begin position="207"/>
        <end position="249"/>
    </location>
</feature>
<dbReference type="Proteomes" id="UP001276659">
    <property type="component" value="Unassembled WGS sequence"/>
</dbReference>
<protein>
    <recommendedName>
        <fullName evidence="5">GST N-terminal domain-containing protein</fullName>
    </recommendedName>
</protein>
<dbReference type="Pfam" id="PF13417">
    <property type="entry name" value="GST_N_3"/>
    <property type="match status" value="1"/>
</dbReference>
<dbReference type="InterPro" id="IPR004045">
    <property type="entry name" value="Glutathione_S-Trfase_N"/>
</dbReference>
<feature type="domain" description="GST N-terminal" evidence="1">
    <location>
        <begin position="10"/>
        <end position="82"/>
    </location>
</feature>
<evidence type="ECO:0000313" key="4">
    <source>
        <dbReference type="Proteomes" id="UP001276659"/>
    </source>
</evidence>
<proteinExistence type="predicted"/>
<dbReference type="EMBL" id="JASNWA010000011">
    <property type="protein sequence ID" value="KAK3166962.1"/>
    <property type="molecule type" value="Genomic_DNA"/>
</dbReference>
<dbReference type="Pfam" id="PF25907">
    <property type="entry name" value="DUF7962"/>
    <property type="match status" value="2"/>
</dbReference>
<reference evidence="3" key="1">
    <citation type="submission" date="2022-11" db="EMBL/GenBank/DDBJ databases">
        <title>Chromosomal genome sequence assembly and mating type (MAT) locus characterization of the leprose asexual lichenized fungus Lepraria neglecta (Nyl.) Erichsen.</title>
        <authorList>
            <person name="Allen J.L."/>
            <person name="Pfeffer B."/>
        </authorList>
    </citation>
    <scope>NUCLEOTIDE SEQUENCE</scope>
    <source>
        <strain evidence="3">Allen 5258</strain>
    </source>
</reference>
<dbReference type="InterPro" id="IPR036249">
    <property type="entry name" value="Thioredoxin-like_sf"/>
</dbReference>